<proteinExistence type="predicted"/>
<evidence type="ECO:0000256" key="2">
    <source>
        <dbReference type="SAM" id="Phobius"/>
    </source>
</evidence>
<feature type="compositionally biased region" description="Basic residues" evidence="1">
    <location>
        <begin position="44"/>
        <end position="71"/>
    </location>
</feature>
<feature type="compositionally biased region" description="Basic residues" evidence="1">
    <location>
        <begin position="80"/>
        <end position="92"/>
    </location>
</feature>
<feature type="compositionally biased region" description="Low complexity" evidence="1">
    <location>
        <begin position="16"/>
        <end position="33"/>
    </location>
</feature>
<protein>
    <recommendedName>
        <fullName evidence="5">Nucleoid-structuring protein H-NS</fullName>
    </recommendedName>
</protein>
<keyword evidence="4" id="KW-1185">Reference proteome</keyword>
<keyword evidence="2" id="KW-0472">Membrane</keyword>
<feature type="transmembrane region" description="Helical" evidence="2">
    <location>
        <begin position="216"/>
        <end position="235"/>
    </location>
</feature>
<feature type="compositionally biased region" description="Low complexity" evidence="1">
    <location>
        <begin position="159"/>
        <end position="183"/>
    </location>
</feature>
<accession>A0ABU7MHI1</accession>
<reference evidence="3 4" key="1">
    <citation type="submission" date="2024-01" db="EMBL/GenBank/DDBJ databases">
        <title>Draft genome sequence of Gordonia sp. LSe1-13.</title>
        <authorList>
            <person name="Suphannarot A."/>
            <person name="Mingma R."/>
        </authorList>
    </citation>
    <scope>NUCLEOTIDE SEQUENCE [LARGE SCALE GENOMIC DNA]</scope>
    <source>
        <strain evidence="3 4">LSe1-13</strain>
    </source>
</reference>
<gene>
    <name evidence="3" type="ORF">VZC37_18350</name>
</gene>
<keyword evidence="2" id="KW-0812">Transmembrane</keyword>
<evidence type="ECO:0000313" key="4">
    <source>
        <dbReference type="Proteomes" id="UP001347146"/>
    </source>
</evidence>
<dbReference type="Proteomes" id="UP001347146">
    <property type="component" value="Unassembled WGS sequence"/>
</dbReference>
<comment type="caution">
    <text evidence="3">The sequence shown here is derived from an EMBL/GenBank/DDBJ whole genome shotgun (WGS) entry which is preliminary data.</text>
</comment>
<evidence type="ECO:0000256" key="1">
    <source>
        <dbReference type="SAM" id="MobiDB-lite"/>
    </source>
</evidence>
<organism evidence="3 4">
    <name type="scientific">Gordonia sesuvii</name>
    <dbReference type="NCBI Taxonomy" id="3116777"/>
    <lineage>
        <taxon>Bacteria</taxon>
        <taxon>Bacillati</taxon>
        <taxon>Actinomycetota</taxon>
        <taxon>Actinomycetes</taxon>
        <taxon>Mycobacteriales</taxon>
        <taxon>Gordoniaceae</taxon>
        <taxon>Gordonia</taxon>
    </lineage>
</organism>
<sequence>MSNPDPADENSDAGPAEEPSTPETASPETAADEPAAEKVPAKKAPAKKAPVKKAAAKKAPAKKAPAKKAAAKKAAPAKKAPAKKAPAKKAAAKKVAGDEAPKTPATPPAGEDAADVGSPTPTPPKSPAAETNSPSADAQHVASGPVSSKPGATKPPTKRSASTGPSGPASTAPTAPSSRPSPAVVDVVAESDAQRATFAQLRSGAPTELPGGSRTAPIVAAGVFGLLLLVVAEILRRRR</sequence>
<feature type="region of interest" description="Disordered" evidence="1">
    <location>
        <begin position="1"/>
        <end position="189"/>
    </location>
</feature>
<feature type="compositionally biased region" description="Acidic residues" evidence="1">
    <location>
        <begin position="1"/>
        <end position="11"/>
    </location>
</feature>
<evidence type="ECO:0008006" key="5">
    <source>
        <dbReference type="Google" id="ProtNLM"/>
    </source>
</evidence>
<evidence type="ECO:0000313" key="3">
    <source>
        <dbReference type="EMBL" id="MEE3852308.1"/>
    </source>
</evidence>
<name>A0ABU7MHI1_9ACTN</name>
<keyword evidence="2" id="KW-1133">Transmembrane helix</keyword>
<dbReference type="EMBL" id="JAZDUF010000005">
    <property type="protein sequence ID" value="MEE3852308.1"/>
    <property type="molecule type" value="Genomic_DNA"/>
</dbReference>
<dbReference type="RefSeq" id="WP_330434362.1">
    <property type="nucleotide sequence ID" value="NZ_JAZDUF010000005.1"/>
</dbReference>